<dbReference type="PANTHER" id="PTHR10454:SF210">
    <property type="entry name" value="CASPASE-2"/>
    <property type="match status" value="1"/>
</dbReference>
<reference evidence="5 6" key="1">
    <citation type="submission" date="2024-05" db="EMBL/GenBank/DDBJ databases">
        <authorList>
            <person name="Wallberg A."/>
        </authorList>
    </citation>
    <scope>NUCLEOTIDE SEQUENCE [LARGE SCALE GENOMIC DNA]</scope>
</reference>
<dbReference type="Proteomes" id="UP001497623">
    <property type="component" value="Unassembled WGS sequence"/>
</dbReference>
<dbReference type="SUPFAM" id="SSF52129">
    <property type="entry name" value="Caspase-like"/>
    <property type="match status" value="1"/>
</dbReference>
<dbReference type="Pfam" id="PF13857">
    <property type="entry name" value="Ank_5"/>
    <property type="match status" value="1"/>
</dbReference>
<dbReference type="Gene3D" id="1.25.40.20">
    <property type="entry name" value="Ankyrin repeat-containing domain"/>
    <property type="match status" value="1"/>
</dbReference>
<dbReference type="GO" id="GO:0006508">
    <property type="term" value="P:proteolysis"/>
    <property type="evidence" value="ECO:0007669"/>
    <property type="project" value="InterPro"/>
</dbReference>
<dbReference type="AlphaFoldDB" id="A0AAV2RQW6"/>
<dbReference type="InterPro" id="IPR036770">
    <property type="entry name" value="Ankyrin_rpt-contain_sf"/>
</dbReference>
<evidence type="ECO:0000313" key="6">
    <source>
        <dbReference type="Proteomes" id="UP001497623"/>
    </source>
</evidence>
<dbReference type="PRINTS" id="PR00376">
    <property type="entry name" value="IL1BCENZYME"/>
</dbReference>
<dbReference type="SMART" id="SM00115">
    <property type="entry name" value="CASc"/>
    <property type="match status" value="1"/>
</dbReference>
<feature type="domain" description="Caspase family p10" evidence="3">
    <location>
        <begin position="212"/>
        <end position="293"/>
    </location>
</feature>
<dbReference type="GO" id="GO:0006915">
    <property type="term" value="P:apoptotic process"/>
    <property type="evidence" value="ECO:0007669"/>
    <property type="project" value="TreeGrafter"/>
</dbReference>
<name>A0AAV2RQW6_MEGNR</name>
<evidence type="ECO:0000259" key="4">
    <source>
        <dbReference type="PROSITE" id="PS50208"/>
    </source>
</evidence>
<dbReference type="InterPro" id="IPR029030">
    <property type="entry name" value="Caspase-like_dom_sf"/>
</dbReference>
<dbReference type="GO" id="GO:0043525">
    <property type="term" value="P:positive regulation of neuron apoptotic process"/>
    <property type="evidence" value="ECO:0007669"/>
    <property type="project" value="TreeGrafter"/>
</dbReference>
<dbReference type="InterPro" id="IPR002138">
    <property type="entry name" value="Pept_C14_p10"/>
</dbReference>
<dbReference type="InterPro" id="IPR002398">
    <property type="entry name" value="Pept_C14"/>
</dbReference>
<dbReference type="EMBL" id="CAXKWB010029225">
    <property type="protein sequence ID" value="CAL4135317.1"/>
    <property type="molecule type" value="Genomic_DNA"/>
</dbReference>
<dbReference type="GO" id="GO:0004197">
    <property type="term" value="F:cysteine-type endopeptidase activity"/>
    <property type="evidence" value="ECO:0007669"/>
    <property type="project" value="InterPro"/>
</dbReference>
<evidence type="ECO:0000256" key="2">
    <source>
        <dbReference type="RuleBase" id="RU003971"/>
    </source>
</evidence>
<dbReference type="SUPFAM" id="SSF48403">
    <property type="entry name" value="Ankyrin repeat"/>
    <property type="match status" value="1"/>
</dbReference>
<dbReference type="PROSITE" id="PS50208">
    <property type="entry name" value="CASPASE_P20"/>
    <property type="match status" value="1"/>
</dbReference>
<dbReference type="InterPro" id="IPR002110">
    <property type="entry name" value="Ankyrin_rpt"/>
</dbReference>
<dbReference type="PANTHER" id="PTHR10454">
    <property type="entry name" value="CASPASE"/>
    <property type="match status" value="1"/>
</dbReference>
<evidence type="ECO:0000313" key="5">
    <source>
        <dbReference type="EMBL" id="CAL4135317.1"/>
    </source>
</evidence>
<protein>
    <recommendedName>
        <fullName evidence="7">Caspase</fullName>
    </recommendedName>
</protein>
<evidence type="ECO:0000259" key="3">
    <source>
        <dbReference type="PROSITE" id="PS50207"/>
    </source>
</evidence>
<dbReference type="InterPro" id="IPR001309">
    <property type="entry name" value="Pept_C14_p20"/>
</dbReference>
<dbReference type="PROSITE" id="PS50207">
    <property type="entry name" value="CASPASE_P10"/>
    <property type="match status" value="1"/>
</dbReference>
<accession>A0AAV2RQW6</accession>
<dbReference type="Pfam" id="PF00656">
    <property type="entry name" value="Peptidase_C14"/>
    <property type="match status" value="1"/>
</dbReference>
<sequence>MALLVDHCADVSAGDYVNETPLHYAARYNKYAAANWLLQHPGVDATARNDSGRTAADLADSWGHIQLGAMIRARVAAGCCKGIIHVFNYIDFVDKANKRHGAEEDTTNIRNTFTTLNYDVKIHKNLTKQQTRDKFEQLRSDQTLTSLIVIILSHGNDRFSFMTSDEQFQNLDELRRVFTDSSCPNLRGKPKIFLANFCRGDRIELVHEAVVAKPNIEPPHNTVTIHAATEGIKAMRHLKKGSIFIMSLCKILNEHPKWGLMQQIFDELYHQMIKEGGTTPYLEKFPPMEEFHF</sequence>
<comment type="similarity">
    <text evidence="1 2">Belongs to the peptidase C14A family.</text>
</comment>
<dbReference type="InterPro" id="IPR011600">
    <property type="entry name" value="Pept_C14_caspase"/>
</dbReference>
<dbReference type="GO" id="GO:0005737">
    <property type="term" value="C:cytoplasm"/>
    <property type="evidence" value="ECO:0007669"/>
    <property type="project" value="TreeGrafter"/>
</dbReference>
<dbReference type="InterPro" id="IPR015917">
    <property type="entry name" value="Pept_C14A"/>
</dbReference>
<proteinExistence type="inferred from homology"/>
<keyword evidence="6" id="KW-1185">Reference proteome</keyword>
<evidence type="ECO:0008006" key="7">
    <source>
        <dbReference type="Google" id="ProtNLM"/>
    </source>
</evidence>
<evidence type="ECO:0000256" key="1">
    <source>
        <dbReference type="ARBA" id="ARBA00010134"/>
    </source>
</evidence>
<organism evidence="5 6">
    <name type="scientific">Meganyctiphanes norvegica</name>
    <name type="common">Northern krill</name>
    <name type="synonym">Thysanopoda norvegica</name>
    <dbReference type="NCBI Taxonomy" id="48144"/>
    <lineage>
        <taxon>Eukaryota</taxon>
        <taxon>Metazoa</taxon>
        <taxon>Ecdysozoa</taxon>
        <taxon>Arthropoda</taxon>
        <taxon>Crustacea</taxon>
        <taxon>Multicrustacea</taxon>
        <taxon>Malacostraca</taxon>
        <taxon>Eumalacostraca</taxon>
        <taxon>Eucarida</taxon>
        <taxon>Euphausiacea</taxon>
        <taxon>Euphausiidae</taxon>
        <taxon>Meganyctiphanes</taxon>
    </lineage>
</organism>
<feature type="domain" description="Caspase family p20" evidence="4">
    <location>
        <begin position="80"/>
        <end position="202"/>
    </location>
</feature>
<dbReference type="Gene3D" id="3.40.50.1460">
    <property type="match status" value="1"/>
</dbReference>
<comment type="caution">
    <text evidence="5">The sequence shown here is derived from an EMBL/GenBank/DDBJ whole genome shotgun (WGS) entry which is preliminary data.</text>
</comment>
<gene>
    <name evidence="5" type="ORF">MNOR_LOCUS27567</name>
</gene>